<dbReference type="Proteomes" id="UP000321224">
    <property type="component" value="Unassembled WGS sequence"/>
</dbReference>
<dbReference type="EMBL" id="FNAJ01000001">
    <property type="protein sequence ID" value="SDD22467.1"/>
    <property type="molecule type" value="Genomic_DNA"/>
</dbReference>
<dbReference type="Pfam" id="PF08281">
    <property type="entry name" value="Sigma70_r4_2"/>
    <property type="match status" value="1"/>
</dbReference>
<proteinExistence type="inferred from homology"/>
<gene>
    <name evidence="8" type="ORF">MVI01_61710</name>
    <name evidence="9" type="ORF">SAMN04488504_1015</name>
</gene>
<evidence type="ECO:0000313" key="8">
    <source>
        <dbReference type="EMBL" id="GEL74387.1"/>
    </source>
</evidence>
<dbReference type="InterPro" id="IPR007627">
    <property type="entry name" value="RNA_pol_sigma70_r2"/>
</dbReference>
<dbReference type="GO" id="GO:0006352">
    <property type="term" value="P:DNA-templated transcription initiation"/>
    <property type="evidence" value="ECO:0007669"/>
    <property type="project" value="InterPro"/>
</dbReference>
<keyword evidence="2" id="KW-0805">Transcription regulation</keyword>
<dbReference type="Gene3D" id="1.10.10.10">
    <property type="entry name" value="Winged helix-like DNA-binding domain superfamily/Winged helix DNA-binding domain"/>
    <property type="match status" value="1"/>
</dbReference>
<evidence type="ECO:0000256" key="1">
    <source>
        <dbReference type="ARBA" id="ARBA00010641"/>
    </source>
</evidence>
<evidence type="ECO:0000259" key="7">
    <source>
        <dbReference type="Pfam" id="PF08281"/>
    </source>
</evidence>
<evidence type="ECO:0000313" key="10">
    <source>
        <dbReference type="Proteomes" id="UP000198717"/>
    </source>
</evidence>
<dbReference type="InterPro" id="IPR036388">
    <property type="entry name" value="WH-like_DNA-bd_sf"/>
</dbReference>
<dbReference type="InterPro" id="IPR013325">
    <property type="entry name" value="RNA_pol_sigma_r2"/>
</dbReference>
<reference evidence="8 11" key="2">
    <citation type="submission" date="2019-07" db="EMBL/GenBank/DDBJ databases">
        <title>Whole genome shotgun sequence of Myxococcus virescens NBRC 100334.</title>
        <authorList>
            <person name="Hosoyama A."/>
            <person name="Uohara A."/>
            <person name="Ohji S."/>
            <person name="Ichikawa N."/>
        </authorList>
    </citation>
    <scope>NUCLEOTIDE SEQUENCE [LARGE SCALE GENOMIC DNA]</scope>
    <source>
        <strain evidence="8 11">NBRC 100334</strain>
    </source>
</reference>
<evidence type="ECO:0000256" key="3">
    <source>
        <dbReference type="ARBA" id="ARBA00023082"/>
    </source>
</evidence>
<dbReference type="Proteomes" id="UP000198717">
    <property type="component" value="Unassembled WGS sequence"/>
</dbReference>
<evidence type="ECO:0000256" key="2">
    <source>
        <dbReference type="ARBA" id="ARBA00023015"/>
    </source>
</evidence>
<evidence type="ECO:0000256" key="4">
    <source>
        <dbReference type="ARBA" id="ARBA00023125"/>
    </source>
</evidence>
<keyword evidence="5" id="KW-0804">Transcription</keyword>
<dbReference type="SUPFAM" id="SSF88946">
    <property type="entry name" value="Sigma2 domain of RNA polymerase sigma factors"/>
    <property type="match status" value="1"/>
</dbReference>
<dbReference type="Gene3D" id="1.10.1740.10">
    <property type="match status" value="1"/>
</dbReference>
<reference evidence="9 10" key="1">
    <citation type="submission" date="2016-10" db="EMBL/GenBank/DDBJ databases">
        <authorList>
            <person name="Varghese N."/>
            <person name="Submissions S."/>
        </authorList>
    </citation>
    <scope>NUCLEOTIDE SEQUENCE [LARGE SCALE GENOMIC DNA]</scope>
    <source>
        <strain evidence="9 10">DSM 2260</strain>
    </source>
</reference>
<protein>
    <submittedName>
        <fullName evidence="8">Putative alternative RNA polymerase sigma factor SigM</fullName>
    </submittedName>
    <submittedName>
        <fullName evidence="9">RNA polymerase sigma-70 factor, ECF subfamily</fullName>
    </submittedName>
</protein>
<keyword evidence="4" id="KW-0238">DNA-binding</keyword>
<evidence type="ECO:0000313" key="9">
    <source>
        <dbReference type="EMBL" id="SDD22467.1"/>
    </source>
</evidence>
<comment type="similarity">
    <text evidence="1">Belongs to the sigma-70 factor family. ECF subfamily.</text>
</comment>
<feature type="domain" description="RNA polymerase sigma-70 region 2" evidence="6">
    <location>
        <begin position="31"/>
        <end position="98"/>
    </location>
</feature>
<dbReference type="SUPFAM" id="SSF88659">
    <property type="entry name" value="Sigma3 and sigma4 domains of RNA polymerase sigma factors"/>
    <property type="match status" value="1"/>
</dbReference>
<dbReference type="CDD" id="cd06171">
    <property type="entry name" value="Sigma70_r4"/>
    <property type="match status" value="1"/>
</dbReference>
<name>A0A511HLD0_9BACT</name>
<evidence type="ECO:0000259" key="6">
    <source>
        <dbReference type="Pfam" id="PF04542"/>
    </source>
</evidence>
<dbReference type="InterPro" id="IPR013324">
    <property type="entry name" value="RNA_pol_sigma_r3/r4-like"/>
</dbReference>
<dbReference type="InterPro" id="IPR013249">
    <property type="entry name" value="RNA_pol_sigma70_r4_t2"/>
</dbReference>
<dbReference type="EMBL" id="BJVY01000046">
    <property type="protein sequence ID" value="GEL74387.1"/>
    <property type="molecule type" value="Genomic_DNA"/>
</dbReference>
<sequence>MTPRAPLDEEALRAAVVSGDAAAREDAMRHLYEALSGKLYVLCHGITRDPSDAQDAVQETFLSIQRALPQFRGDAQLSTWAYRIAVRAAVAAKTRRERHRGDAVDIEMADPRAGIEETFETRERRRRLEVAMKTLSLEHRTVLSLFAVEGLSHAQIASVLGIPEGTAWSRLHLARKRLAAALESTAP</sequence>
<organism evidence="8 11">
    <name type="scientific">Myxococcus virescens</name>
    <dbReference type="NCBI Taxonomy" id="83456"/>
    <lineage>
        <taxon>Bacteria</taxon>
        <taxon>Pseudomonadati</taxon>
        <taxon>Myxococcota</taxon>
        <taxon>Myxococcia</taxon>
        <taxon>Myxococcales</taxon>
        <taxon>Cystobacterineae</taxon>
        <taxon>Myxococcaceae</taxon>
        <taxon>Myxococcus</taxon>
    </lineage>
</organism>
<dbReference type="PANTHER" id="PTHR43133">
    <property type="entry name" value="RNA POLYMERASE ECF-TYPE SIGMA FACTO"/>
    <property type="match status" value="1"/>
</dbReference>
<accession>A0A511HLD0</accession>
<keyword evidence="10" id="KW-1185">Reference proteome</keyword>
<dbReference type="RefSeq" id="WP_090484101.1">
    <property type="nucleotide sequence ID" value="NZ_BJVY01000046.1"/>
</dbReference>
<dbReference type="InterPro" id="IPR039425">
    <property type="entry name" value="RNA_pol_sigma-70-like"/>
</dbReference>
<dbReference type="NCBIfam" id="TIGR02937">
    <property type="entry name" value="sigma70-ECF"/>
    <property type="match status" value="1"/>
</dbReference>
<evidence type="ECO:0000313" key="11">
    <source>
        <dbReference type="Proteomes" id="UP000321224"/>
    </source>
</evidence>
<feature type="domain" description="RNA polymerase sigma factor 70 region 4 type 2" evidence="7">
    <location>
        <begin position="126"/>
        <end position="178"/>
    </location>
</feature>
<dbReference type="GO" id="GO:0016987">
    <property type="term" value="F:sigma factor activity"/>
    <property type="evidence" value="ECO:0007669"/>
    <property type="project" value="UniProtKB-KW"/>
</dbReference>
<dbReference type="GO" id="GO:0003677">
    <property type="term" value="F:DNA binding"/>
    <property type="evidence" value="ECO:0007669"/>
    <property type="project" value="UniProtKB-KW"/>
</dbReference>
<keyword evidence="3" id="KW-0731">Sigma factor</keyword>
<dbReference type="AlphaFoldDB" id="A0A511HLD0"/>
<dbReference type="PANTHER" id="PTHR43133:SF8">
    <property type="entry name" value="RNA POLYMERASE SIGMA FACTOR HI_1459-RELATED"/>
    <property type="match status" value="1"/>
</dbReference>
<comment type="caution">
    <text evidence="8">The sequence shown here is derived from an EMBL/GenBank/DDBJ whole genome shotgun (WGS) entry which is preliminary data.</text>
</comment>
<dbReference type="InterPro" id="IPR014284">
    <property type="entry name" value="RNA_pol_sigma-70_dom"/>
</dbReference>
<dbReference type="Pfam" id="PF04542">
    <property type="entry name" value="Sigma70_r2"/>
    <property type="match status" value="1"/>
</dbReference>
<evidence type="ECO:0000256" key="5">
    <source>
        <dbReference type="ARBA" id="ARBA00023163"/>
    </source>
</evidence>